<keyword evidence="1" id="KW-0378">Hydrolase</keyword>
<dbReference type="GO" id="GO:0016787">
    <property type="term" value="F:hydrolase activity"/>
    <property type="evidence" value="ECO:0007669"/>
    <property type="project" value="UniProtKB-KW"/>
</dbReference>
<evidence type="ECO:0000256" key="1">
    <source>
        <dbReference type="ARBA" id="ARBA00022801"/>
    </source>
</evidence>
<evidence type="ECO:0000259" key="2">
    <source>
        <dbReference type="SMART" id="SM00471"/>
    </source>
</evidence>
<evidence type="ECO:0000313" key="3">
    <source>
        <dbReference type="EMBL" id="QUE50543.1"/>
    </source>
</evidence>
<dbReference type="PANTHER" id="PTHR37294:SF1">
    <property type="entry name" value="3'-5' EXORIBONUCLEASE YHAM"/>
    <property type="match status" value="1"/>
</dbReference>
<dbReference type="Proteomes" id="UP000676169">
    <property type="component" value="Chromosome"/>
</dbReference>
<reference evidence="3" key="1">
    <citation type="submission" date="2021-04" db="EMBL/GenBank/DDBJ databases">
        <title>Luteolibacter sp. 32A isolated from the skin of an Anderson's salamander (Ambystoma andersonii).</title>
        <authorList>
            <person name="Spergser J."/>
            <person name="Busse H.-J."/>
        </authorList>
    </citation>
    <scope>NUCLEOTIDE SEQUENCE</scope>
    <source>
        <strain evidence="3">32A</strain>
    </source>
</reference>
<dbReference type="PANTHER" id="PTHR37294">
    <property type="entry name" value="3'-5' EXORIBONUCLEASE YHAM"/>
    <property type="match status" value="1"/>
</dbReference>
<organism evidence="3 4">
    <name type="scientific">Luteolibacter ambystomatis</name>
    <dbReference type="NCBI Taxonomy" id="2824561"/>
    <lineage>
        <taxon>Bacteria</taxon>
        <taxon>Pseudomonadati</taxon>
        <taxon>Verrucomicrobiota</taxon>
        <taxon>Verrucomicrobiia</taxon>
        <taxon>Verrucomicrobiales</taxon>
        <taxon>Verrucomicrobiaceae</taxon>
        <taxon>Luteolibacter</taxon>
    </lineage>
</organism>
<protein>
    <submittedName>
        <fullName evidence="3">HD domain-containing protein</fullName>
    </submittedName>
</protein>
<evidence type="ECO:0000313" key="4">
    <source>
        <dbReference type="Proteomes" id="UP000676169"/>
    </source>
</evidence>
<accession>A0A975G836</accession>
<gene>
    <name evidence="3" type="ORF">KBB96_16970</name>
</gene>
<dbReference type="GO" id="GO:0031125">
    <property type="term" value="P:rRNA 3'-end processing"/>
    <property type="evidence" value="ECO:0007669"/>
    <property type="project" value="TreeGrafter"/>
</dbReference>
<dbReference type="InterPro" id="IPR050798">
    <property type="entry name" value="YhaM_exoribonuc/phosphodiest"/>
</dbReference>
<dbReference type="KEGG" id="lamb:KBB96_16970"/>
<dbReference type="InterPro" id="IPR003607">
    <property type="entry name" value="HD/PDEase_dom"/>
</dbReference>
<keyword evidence="4" id="KW-1185">Reference proteome</keyword>
<dbReference type="EMBL" id="CP073100">
    <property type="protein sequence ID" value="QUE50543.1"/>
    <property type="molecule type" value="Genomic_DNA"/>
</dbReference>
<name>A0A975G836_9BACT</name>
<dbReference type="Pfam" id="PF01966">
    <property type="entry name" value="HD"/>
    <property type="match status" value="1"/>
</dbReference>
<proteinExistence type="predicted"/>
<dbReference type="CDD" id="cd00077">
    <property type="entry name" value="HDc"/>
    <property type="match status" value="1"/>
</dbReference>
<dbReference type="RefSeq" id="WP_211630683.1">
    <property type="nucleotide sequence ID" value="NZ_CP073100.1"/>
</dbReference>
<dbReference type="Gene3D" id="1.10.3210.10">
    <property type="entry name" value="Hypothetical protein af1432"/>
    <property type="match status" value="1"/>
</dbReference>
<feature type="domain" description="HD/PDEase" evidence="2">
    <location>
        <begin position="184"/>
        <end position="332"/>
    </location>
</feature>
<sequence length="378" mass="41281">MSGFPLSVRDSGRGAVDGAGVNFLTIAALKAQAGEQALTAVVDAELQSRSARQTKTGKPYLVLTFADATGSFALNAWSDAPLFDAANGLPDGTVMRLDADWTQNTYGVNAVNVAWERLTGDALEAFYAGDAATAEKQRRDWDTITSLCASVNDPRLHALADHFIKDFGSRFRRAAAARKNHHARRGGLVEHVAQMMRTADAVCSVYPRLNRDLLLIGTLFHDCGKLWENQYKERGFTQDYSIHGEMLGHIPLGIELVNKLWRDVAESPAGKGWLTLEPATETVRLHLLHLIASHHGEYQFGSPTLPRTPEAIALHHIDNLDAKMEMMMDAYENANELADGIYEKQFPLPANLVAPLPAFEPPPSPVPAAAASRGSELF</sequence>
<dbReference type="InterPro" id="IPR006674">
    <property type="entry name" value="HD_domain"/>
</dbReference>
<dbReference type="SMART" id="SM00471">
    <property type="entry name" value="HDc"/>
    <property type="match status" value="1"/>
</dbReference>
<dbReference type="AlphaFoldDB" id="A0A975G836"/>
<dbReference type="SUPFAM" id="SSF109604">
    <property type="entry name" value="HD-domain/PDEase-like"/>
    <property type="match status" value="1"/>
</dbReference>